<keyword evidence="2" id="KW-1185">Reference proteome</keyword>
<evidence type="ECO:0000313" key="1">
    <source>
        <dbReference type="EMBL" id="SFI82375.1"/>
    </source>
</evidence>
<dbReference type="AlphaFoldDB" id="A0A1I3LDA8"/>
<name>A0A1I3LDA8_9SPIR</name>
<dbReference type="OrthoDB" id="356906at2"/>
<protein>
    <submittedName>
        <fullName evidence="1">Uncharacterized protein</fullName>
    </submittedName>
</protein>
<evidence type="ECO:0000313" key="2">
    <source>
        <dbReference type="Proteomes" id="UP000182737"/>
    </source>
</evidence>
<proteinExistence type="predicted"/>
<organism evidence="1 2">
    <name type="scientific">Treponema bryantii</name>
    <dbReference type="NCBI Taxonomy" id="163"/>
    <lineage>
        <taxon>Bacteria</taxon>
        <taxon>Pseudomonadati</taxon>
        <taxon>Spirochaetota</taxon>
        <taxon>Spirochaetia</taxon>
        <taxon>Spirochaetales</taxon>
        <taxon>Treponemataceae</taxon>
        <taxon>Treponema</taxon>
    </lineage>
</organism>
<dbReference type="RefSeq" id="WP_074932035.1">
    <property type="nucleotide sequence ID" value="NZ_FORI01000006.1"/>
</dbReference>
<gene>
    <name evidence="1" type="ORF">SAMN04487775_106194</name>
</gene>
<reference evidence="2" key="1">
    <citation type="submission" date="2016-10" db="EMBL/GenBank/DDBJ databases">
        <authorList>
            <person name="Varghese N."/>
            <person name="Submissions S."/>
        </authorList>
    </citation>
    <scope>NUCLEOTIDE SEQUENCE [LARGE SCALE GENOMIC DNA]</scope>
    <source>
        <strain evidence="2">XBD1002</strain>
    </source>
</reference>
<sequence>MSSTQEFEQIDIYSFLDKSSEDNSEFHDNNGAFTDRQNKLINELLDYTKDHDKEHYETFVNRIMDLNSIDSSVSKFPSLLERSELSGGTRTRTTLIESLIKHQDAGDRTLRLPSKAVLGKSLLIAKAHTLSNFAKYTGHLGKDFEKLSKAFDTETILSMFSLLAEDVYLNLISDTSQPMEFRREWALSLLLLWEHWNDETSENVAPILQSVWTARRKLAPAFGTMMGTSELLLISMQMDDQWISFIKHKMGDDGVSQAMEEFLFGISTEQIRTLRQILKTQGIPAIGRDEVSKFLGEHVKADAGLDYRDFYSMYTIRRDNARSRARLHLEGPHKTLEDYFIQFITEENKEKQNNDTFAKS</sequence>
<dbReference type="EMBL" id="FORI01000006">
    <property type="protein sequence ID" value="SFI82375.1"/>
    <property type="molecule type" value="Genomic_DNA"/>
</dbReference>
<accession>A0A1I3LDA8</accession>
<dbReference type="Proteomes" id="UP000182737">
    <property type="component" value="Unassembled WGS sequence"/>
</dbReference>